<dbReference type="Gene3D" id="1.10.1330.10">
    <property type="entry name" value="Dockerin domain"/>
    <property type="match status" value="1"/>
</dbReference>
<sequence length="514" mass="54684">AQIVVEVNSLVKSSQYSQSQTDLSVNLGGTTLNLVRRYDSLSHDEMGSFGQGWQLANLETDLQTNVPSTRQEYLGIFAAFEVGTRLYLTLPDSRRVGFTFAPVEQSITGLTYYTPAWVADAGVDYTLESAETLLTSAGSKFYDLVTAKPYHPSSPNEKAFTLTAPDGTLYHLNASGKVIEQVVSNGDRLFYSDSGITASSGETIRFIKDAMGRLTFITAPDGTKLVYSYDFDGQLISAQNLQLGTSTRYGYAEDKLILVTGEPGKVISYGATPVISHSSADLGSVSQFTGSVINGFVNERSLYSFSLRDSELSSTATGTVLLSVDVQGSALLPKIVGITPIATQTNVQSAFALFAMQQSGLNLLELNGLGDVQFKLSIAGDLNHDGQVDGVDLQLLSSAISGGNYLGDVDVNRDGVLSGADLQILGSNYGFSANRAPVVNGTSVLTHQDLGVSIPVGTLASDPEGDAIFWKMVNPVNGTVILREDGQTAWFKPILGYTGLASFELMASDGFSAS</sequence>
<dbReference type="RefSeq" id="WP_245927804.1">
    <property type="nucleotide sequence ID" value="NZ_PXOH01000103.1"/>
</dbReference>
<dbReference type="GO" id="GO:0004553">
    <property type="term" value="F:hydrolase activity, hydrolyzing O-glycosyl compounds"/>
    <property type="evidence" value="ECO:0007669"/>
    <property type="project" value="InterPro"/>
</dbReference>
<dbReference type="InterPro" id="IPR016134">
    <property type="entry name" value="Dockerin_dom"/>
</dbReference>
<proteinExistence type="predicted"/>
<dbReference type="PROSITE" id="PS00018">
    <property type="entry name" value="EF_HAND_1"/>
    <property type="match status" value="1"/>
</dbReference>
<feature type="non-terminal residue" evidence="2">
    <location>
        <position position="1"/>
    </location>
</feature>
<dbReference type="AlphaFoldDB" id="A0A2T1LQB3"/>
<gene>
    <name evidence="2" type="ORF">C7H19_25145</name>
</gene>
<organism evidence="2 3">
    <name type="scientific">Aphanothece hegewaldii CCALA 016</name>
    <dbReference type="NCBI Taxonomy" id="2107694"/>
    <lineage>
        <taxon>Bacteria</taxon>
        <taxon>Bacillati</taxon>
        <taxon>Cyanobacteriota</taxon>
        <taxon>Cyanophyceae</taxon>
        <taxon>Oscillatoriophycideae</taxon>
        <taxon>Chroococcales</taxon>
        <taxon>Aphanothecaceae</taxon>
        <taxon>Aphanothece</taxon>
    </lineage>
</organism>
<dbReference type="Gene3D" id="2.180.10.10">
    <property type="entry name" value="RHS repeat-associated core"/>
    <property type="match status" value="1"/>
</dbReference>
<dbReference type="Proteomes" id="UP000239001">
    <property type="component" value="Unassembled WGS sequence"/>
</dbReference>
<dbReference type="CDD" id="cd14254">
    <property type="entry name" value="Dockerin_II"/>
    <property type="match status" value="1"/>
</dbReference>
<comment type="caution">
    <text evidence="2">The sequence shown here is derived from an EMBL/GenBank/DDBJ whole genome shotgun (WGS) entry which is preliminary data.</text>
</comment>
<dbReference type="Pfam" id="PF17963">
    <property type="entry name" value="Big_9"/>
    <property type="match status" value="1"/>
</dbReference>
<protein>
    <recommendedName>
        <fullName evidence="1">Dockerin domain-containing protein</fullName>
    </recommendedName>
</protein>
<evidence type="ECO:0000313" key="3">
    <source>
        <dbReference type="Proteomes" id="UP000239001"/>
    </source>
</evidence>
<dbReference type="InterPro" id="IPR036439">
    <property type="entry name" value="Dockerin_dom_sf"/>
</dbReference>
<dbReference type="InterPro" id="IPR018247">
    <property type="entry name" value="EF_Hand_1_Ca_BS"/>
</dbReference>
<feature type="non-terminal residue" evidence="2">
    <location>
        <position position="514"/>
    </location>
</feature>
<dbReference type="EMBL" id="PXOH01000103">
    <property type="protein sequence ID" value="PSF26238.1"/>
    <property type="molecule type" value="Genomic_DNA"/>
</dbReference>
<name>A0A2T1LQB3_9CHRO</name>
<dbReference type="Pfam" id="PF00404">
    <property type="entry name" value="Dockerin_1"/>
    <property type="match status" value="1"/>
</dbReference>
<accession>A0A2T1LQB3</accession>
<dbReference type="SUPFAM" id="SSF63446">
    <property type="entry name" value="Type I dockerin domain"/>
    <property type="match status" value="1"/>
</dbReference>
<reference evidence="2 3" key="1">
    <citation type="submission" date="2018-03" db="EMBL/GenBank/DDBJ databases">
        <title>The ancient ancestry and fast evolution of plastids.</title>
        <authorList>
            <person name="Moore K.R."/>
            <person name="Magnabosco C."/>
            <person name="Momper L."/>
            <person name="Gold D.A."/>
            <person name="Bosak T."/>
            <person name="Fournier G.P."/>
        </authorList>
    </citation>
    <scope>NUCLEOTIDE SEQUENCE [LARGE SCALE GENOMIC DNA]</scope>
    <source>
        <strain evidence="2 3">CCALA 016</strain>
    </source>
</reference>
<evidence type="ECO:0000313" key="2">
    <source>
        <dbReference type="EMBL" id="PSF26238.1"/>
    </source>
</evidence>
<keyword evidence="3" id="KW-1185">Reference proteome</keyword>
<evidence type="ECO:0000259" key="1">
    <source>
        <dbReference type="PROSITE" id="PS51766"/>
    </source>
</evidence>
<reference evidence="2 3" key="2">
    <citation type="submission" date="2018-03" db="EMBL/GenBank/DDBJ databases">
        <authorList>
            <person name="Keele B.F."/>
        </authorList>
    </citation>
    <scope>NUCLEOTIDE SEQUENCE [LARGE SCALE GENOMIC DNA]</scope>
    <source>
        <strain evidence="2 3">CCALA 016</strain>
    </source>
</reference>
<dbReference type="PROSITE" id="PS51766">
    <property type="entry name" value="DOCKERIN"/>
    <property type="match status" value="1"/>
</dbReference>
<feature type="domain" description="Dockerin" evidence="1">
    <location>
        <begin position="375"/>
        <end position="438"/>
    </location>
</feature>
<dbReference type="InterPro" id="IPR002105">
    <property type="entry name" value="Dockerin_1_rpt"/>
</dbReference>
<dbReference type="GO" id="GO:0000272">
    <property type="term" value="P:polysaccharide catabolic process"/>
    <property type="evidence" value="ECO:0007669"/>
    <property type="project" value="InterPro"/>
</dbReference>